<dbReference type="AlphaFoldDB" id="A0A820U8A3"/>
<evidence type="ECO:0000313" key="2">
    <source>
        <dbReference type="Proteomes" id="UP000663851"/>
    </source>
</evidence>
<accession>A0A820U8A3</accession>
<gene>
    <name evidence="1" type="ORF">HFQ381_LOCUS26447</name>
</gene>
<reference evidence="1" key="1">
    <citation type="submission" date="2021-02" db="EMBL/GenBank/DDBJ databases">
        <authorList>
            <person name="Nowell W R."/>
        </authorList>
    </citation>
    <scope>NUCLEOTIDE SEQUENCE</scope>
</reference>
<dbReference type="EMBL" id="CAJOBO010003175">
    <property type="protein sequence ID" value="CAF4483261.1"/>
    <property type="molecule type" value="Genomic_DNA"/>
</dbReference>
<evidence type="ECO:0000313" key="1">
    <source>
        <dbReference type="EMBL" id="CAF4483261.1"/>
    </source>
</evidence>
<feature type="non-terminal residue" evidence="1">
    <location>
        <position position="1"/>
    </location>
</feature>
<dbReference type="Proteomes" id="UP000663851">
    <property type="component" value="Unassembled WGS sequence"/>
</dbReference>
<comment type="caution">
    <text evidence="1">The sequence shown here is derived from an EMBL/GenBank/DDBJ whole genome shotgun (WGS) entry which is preliminary data.</text>
</comment>
<dbReference type="Gene3D" id="3.20.20.140">
    <property type="entry name" value="Metal-dependent hydrolases"/>
    <property type="match status" value="1"/>
</dbReference>
<sequence length="1269" mass="148305">TSLMATIQGRKRKRKDLAEEQEWNTANLLKCLQKKEGLCELHTHLLGMGNASFWVDTILTDRRILPTQDQFMKKNQSSLRRDLGPLIWNDSIQQFIDSEQVFNFFDYLSSHDSFLPEYKDMKPFCDLISEEFERKKDHHKLTYKENFSYDVGFSLENIVKGLGSKQDQPRDMLQCLIEEKLGVYTRRDWNDRFFFKYWIIFNAREQKLEIIYGMQAADLRMLIGETKPVDKLVNTAKRDARAHIINAFSMMNSDGTEPRSVDFHSFRGAFTPEFYPRRFALKDSLYTQRLDLLAYLLQQVLHRYSTCVPPVKYCEFSVGCGDLTRPWMLDVLSTFCIREDLHGSFKSLIDKNCFPWLKASTSELKVDYRFLAGFNRQIEPINDSNTPDEAIKFLFEAPHFVIHALFKEFYLTDNQKPTLLFRKQVQQLKAMKTQKNKNPKFLDLVVGLDSFGDELGHPYCPFVAHEFIEFVRDARQHNRSFGVRIHAAENVPFIRPDLPGYRLFAAHMYILYRCIDFLKRKLKTNIRVGHGIAFDKLLSIENYKFRKSSVLVAQMKRNAKSVFSSIPFEVNITSNFYLLGDAIRNVKKDKPLSHLYDIEVPVVLSTDNDGIWPIDKCDLGHYSHHSLAAEYCRAIVTRFISKEEDLDRMIQTSFNSRFAHSKSIERGNWVKQDKSHDNKNECYSPTDIIVHPALLDMLFRSQASINDRPSVFLQYYRNVQSESNVKCTLTDYDKIMMRLLAAFFYLLRARPYEEFKQDYANVFPPPSECKHRYKEIFSQQGCLKIYEACKKVHSYLMTDTPNRGAYMEVKFDKEHYLFCSEIPNNRKSRPTLLLQNIEEFINKRIKNVIIFSFLSSIDENNNEIMEDLQKIDTLIGDSSSEVNKVFLYTNTKKDVVFPFLKSGKIFINNKPSMRTDATEDEIESVLLYAVCPHSSVVTSSIHFIAKHIHKKDFTIKPRHVDFRYLVIPFLPLNFGFSIEATSESPKTQFLQHFHISGTNFAKEVVVRAHYVCEQLYKPQYNILCADIRYGKQIETKSLLETIGEYKFDFLKILRILCECIKNFSLWPASFVLLNDVDEYNSYKIDFGNNNNNNKIPVPIMEIDQHFLICSCVNLYEGHHEKWSSCLWSLATSWNPPLNSPNNPHAYPYVTWVLKMLGIGREKLNEEFEVNTWEELLTEVLLGGDQRAWYSDTVSYWCDVIENAFCDEENLNHFVAFLESSKQSKKLLAILNDGGRHKLGNQWQLDVIEKRPAKQILNKLIETMEQARIC</sequence>
<protein>
    <submittedName>
        <fullName evidence="1">Uncharacterized protein</fullName>
    </submittedName>
</protein>
<organism evidence="1 2">
    <name type="scientific">Rotaria socialis</name>
    <dbReference type="NCBI Taxonomy" id="392032"/>
    <lineage>
        <taxon>Eukaryota</taxon>
        <taxon>Metazoa</taxon>
        <taxon>Spiralia</taxon>
        <taxon>Gnathifera</taxon>
        <taxon>Rotifera</taxon>
        <taxon>Eurotatoria</taxon>
        <taxon>Bdelloidea</taxon>
        <taxon>Philodinida</taxon>
        <taxon>Philodinidae</taxon>
        <taxon>Rotaria</taxon>
    </lineage>
</organism>
<dbReference type="SUPFAM" id="SSF51556">
    <property type="entry name" value="Metallo-dependent hydrolases"/>
    <property type="match status" value="1"/>
</dbReference>
<name>A0A820U8A3_9BILA</name>
<proteinExistence type="predicted"/>
<dbReference type="InterPro" id="IPR032466">
    <property type="entry name" value="Metal_Hydrolase"/>
</dbReference>